<proteinExistence type="predicted"/>
<protein>
    <submittedName>
        <fullName evidence="2">Uncharacterized protein</fullName>
    </submittedName>
</protein>
<feature type="coiled-coil region" evidence="1">
    <location>
        <begin position="189"/>
        <end position="223"/>
    </location>
</feature>
<evidence type="ECO:0000313" key="3">
    <source>
        <dbReference type="Proteomes" id="UP000255234"/>
    </source>
</evidence>
<dbReference type="RefSeq" id="WP_115151518.1">
    <property type="nucleotide sequence ID" value="NZ_UGPP01000001.1"/>
</dbReference>
<accession>A0A378NTL0</accession>
<organism evidence="2 3">
    <name type="scientific">Megamonas hypermegale</name>
    <dbReference type="NCBI Taxonomy" id="158847"/>
    <lineage>
        <taxon>Bacteria</taxon>
        <taxon>Bacillati</taxon>
        <taxon>Bacillota</taxon>
        <taxon>Negativicutes</taxon>
        <taxon>Selenomonadales</taxon>
        <taxon>Selenomonadaceae</taxon>
        <taxon>Megamonas</taxon>
    </lineage>
</organism>
<evidence type="ECO:0000313" key="2">
    <source>
        <dbReference type="EMBL" id="STY71145.1"/>
    </source>
</evidence>
<evidence type="ECO:0000256" key="1">
    <source>
        <dbReference type="SAM" id="Coils"/>
    </source>
</evidence>
<sequence length="233" mass="26985">MLYCLLFIKGCDIINECEYGYIDCANQNIKCSTCFVNGQNYKAIKVKVYKLNKKRSKQDKRMGSEFEYKNHKNNVNILKNDIVSSMTLNSGATVLEKGDEQISGIINVMEELKTQMPDRAKGTKTFTIKRQWLDKLNKEAKMENKEFWYLKFSFNEDEANHSSSNIFVITEQDIIMSMIKTMVEDRKVAKNANAKIELANKRAAFIEAENIKLKAEINLLKAQIKYNKENNFV</sequence>
<dbReference type="Proteomes" id="UP000255234">
    <property type="component" value="Unassembled WGS sequence"/>
</dbReference>
<dbReference type="EMBL" id="UGPP01000001">
    <property type="protein sequence ID" value="STY71145.1"/>
    <property type="molecule type" value="Genomic_DNA"/>
</dbReference>
<name>A0A378NTL0_9FIRM</name>
<reference evidence="2 3" key="1">
    <citation type="submission" date="2018-06" db="EMBL/GenBank/DDBJ databases">
        <authorList>
            <consortium name="Pathogen Informatics"/>
            <person name="Doyle S."/>
        </authorList>
    </citation>
    <scope>NUCLEOTIDE SEQUENCE [LARGE SCALE GENOMIC DNA]</scope>
    <source>
        <strain evidence="2 3">NCTC10571</strain>
    </source>
</reference>
<keyword evidence="1" id="KW-0175">Coiled coil</keyword>
<gene>
    <name evidence="2" type="ORF">NCTC10571_01297</name>
</gene>
<dbReference type="AlphaFoldDB" id="A0A378NTL0"/>